<name>A0ABX5VJK9_9MICO</name>
<evidence type="ECO:0000256" key="2">
    <source>
        <dbReference type="ARBA" id="ARBA00023125"/>
    </source>
</evidence>
<reference evidence="5 6" key="1">
    <citation type="submission" date="2019-05" db="EMBL/GenBank/DDBJ databases">
        <title>Georgenia *** sp. nov., and Georgenia *** sp. nov., isolated from the intestinal contents of plateau pika (Ochotona curzoniae) in the Qinghai-Tibet plateau of China.</title>
        <authorList>
            <person name="Tian Z."/>
        </authorList>
    </citation>
    <scope>NUCLEOTIDE SEQUENCE [LARGE SCALE GENOMIC DNA]</scope>
    <source>
        <strain evidence="5 6">Z294</strain>
    </source>
</reference>
<evidence type="ECO:0000259" key="4">
    <source>
        <dbReference type="PROSITE" id="PS50949"/>
    </source>
</evidence>
<dbReference type="Pfam" id="PF00392">
    <property type="entry name" value="GntR"/>
    <property type="match status" value="1"/>
</dbReference>
<dbReference type="EMBL" id="CP040899">
    <property type="protein sequence ID" value="QDB78617.1"/>
    <property type="molecule type" value="Genomic_DNA"/>
</dbReference>
<protein>
    <submittedName>
        <fullName evidence="5">GntR family transcriptional regulator</fullName>
    </submittedName>
</protein>
<dbReference type="InterPro" id="IPR036388">
    <property type="entry name" value="WH-like_DNA-bd_sf"/>
</dbReference>
<dbReference type="InterPro" id="IPR000524">
    <property type="entry name" value="Tscrpt_reg_HTH_GntR"/>
</dbReference>
<feature type="domain" description="HTH gntR-type" evidence="4">
    <location>
        <begin position="1"/>
        <end position="67"/>
    </location>
</feature>
<dbReference type="InterPro" id="IPR050679">
    <property type="entry name" value="Bact_HTH_transcr_reg"/>
</dbReference>
<dbReference type="SUPFAM" id="SSF46785">
    <property type="entry name" value="Winged helix' DNA-binding domain"/>
    <property type="match status" value="1"/>
</dbReference>
<dbReference type="SMART" id="SM00866">
    <property type="entry name" value="UTRA"/>
    <property type="match status" value="1"/>
</dbReference>
<dbReference type="SMART" id="SM00345">
    <property type="entry name" value="HTH_GNTR"/>
    <property type="match status" value="1"/>
</dbReference>
<dbReference type="PANTHER" id="PTHR44846">
    <property type="entry name" value="MANNOSYL-D-GLYCERATE TRANSPORT/METABOLISM SYSTEM REPRESSOR MNGR-RELATED"/>
    <property type="match status" value="1"/>
</dbReference>
<keyword evidence="6" id="KW-1185">Reference proteome</keyword>
<sequence length="257" mass="27982">MKYLTVREHLRSLIAEELGVGDAIPSERELCGQFGVSRMTVRQAVDALVVEGLLERVQGRGTFVAQPKVDLQLRLASFPEEMRRRGMEPDLRVLAAELTAATPQLAAALELPVGADVYYLRRLRLADGLPMAVEQNWVPAALVPDLLEPEPASSVYDALAERELAPTWGEDVIEAVQLDEEVAGHLGISPGAAGLQIRRRTFSGDLAVDYGVSVYRGDRYSLWVPVSAPGPTLVPSRRRLAAVVGTRNEPNPKEGLA</sequence>
<dbReference type="InterPro" id="IPR028978">
    <property type="entry name" value="Chorismate_lyase_/UTRA_dom_sf"/>
</dbReference>
<accession>A0ABX5VJK9</accession>
<dbReference type="Gene3D" id="3.40.1410.10">
    <property type="entry name" value="Chorismate lyase-like"/>
    <property type="match status" value="1"/>
</dbReference>
<dbReference type="Proteomes" id="UP000313948">
    <property type="component" value="Chromosome"/>
</dbReference>
<dbReference type="RefSeq" id="WP_139947987.1">
    <property type="nucleotide sequence ID" value="NZ_CP040899.1"/>
</dbReference>
<dbReference type="Pfam" id="PF07702">
    <property type="entry name" value="UTRA"/>
    <property type="match status" value="1"/>
</dbReference>
<dbReference type="Gene3D" id="1.10.10.10">
    <property type="entry name" value="Winged helix-like DNA-binding domain superfamily/Winged helix DNA-binding domain"/>
    <property type="match status" value="1"/>
</dbReference>
<dbReference type="SUPFAM" id="SSF64288">
    <property type="entry name" value="Chorismate lyase-like"/>
    <property type="match status" value="1"/>
</dbReference>
<dbReference type="PRINTS" id="PR00035">
    <property type="entry name" value="HTHGNTR"/>
</dbReference>
<keyword evidence="3" id="KW-0804">Transcription</keyword>
<keyword evidence="1" id="KW-0805">Transcription regulation</keyword>
<dbReference type="CDD" id="cd07377">
    <property type="entry name" value="WHTH_GntR"/>
    <property type="match status" value="1"/>
</dbReference>
<gene>
    <name evidence="5" type="ORF">FE251_03905</name>
</gene>
<evidence type="ECO:0000313" key="6">
    <source>
        <dbReference type="Proteomes" id="UP000313948"/>
    </source>
</evidence>
<dbReference type="PANTHER" id="PTHR44846:SF1">
    <property type="entry name" value="MANNOSYL-D-GLYCERATE TRANSPORT_METABOLISM SYSTEM REPRESSOR MNGR-RELATED"/>
    <property type="match status" value="1"/>
</dbReference>
<keyword evidence="2" id="KW-0238">DNA-binding</keyword>
<dbReference type="PROSITE" id="PS50949">
    <property type="entry name" value="HTH_GNTR"/>
    <property type="match status" value="1"/>
</dbReference>
<evidence type="ECO:0000256" key="3">
    <source>
        <dbReference type="ARBA" id="ARBA00023163"/>
    </source>
</evidence>
<dbReference type="InterPro" id="IPR011663">
    <property type="entry name" value="UTRA"/>
</dbReference>
<organism evidence="5 6">
    <name type="scientific">Georgenia wutianyii</name>
    <dbReference type="NCBI Taxonomy" id="2585135"/>
    <lineage>
        <taxon>Bacteria</taxon>
        <taxon>Bacillati</taxon>
        <taxon>Actinomycetota</taxon>
        <taxon>Actinomycetes</taxon>
        <taxon>Micrococcales</taxon>
        <taxon>Bogoriellaceae</taxon>
        <taxon>Georgenia</taxon>
    </lineage>
</organism>
<evidence type="ECO:0000256" key="1">
    <source>
        <dbReference type="ARBA" id="ARBA00023015"/>
    </source>
</evidence>
<proteinExistence type="predicted"/>
<evidence type="ECO:0000313" key="5">
    <source>
        <dbReference type="EMBL" id="QDB78617.1"/>
    </source>
</evidence>
<dbReference type="InterPro" id="IPR036390">
    <property type="entry name" value="WH_DNA-bd_sf"/>
</dbReference>